<evidence type="ECO:0000313" key="2">
    <source>
        <dbReference type="EMBL" id="MFC3551591.1"/>
    </source>
</evidence>
<comment type="caution">
    <text evidence="2">The sequence shown here is derived from an EMBL/GenBank/DDBJ whole genome shotgun (WGS) entry which is preliminary data.</text>
</comment>
<keyword evidence="1" id="KW-0472">Membrane</keyword>
<feature type="transmembrane region" description="Helical" evidence="1">
    <location>
        <begin position="76"/>
        <end position="109"/>
    </location>
</feature>
<accession>A0ABV7RUL3</accession>
<evidence type="ECO:0000313" key="3">
    <source>
        <dbReference type="Proteomes" id="UP001595740"/>
    </source>
</evidence>
<name>A0ABV7RUL3_9GAMM</name>
<dbReference type="EMBL" id="JBHRXK010000004">
    <property type="protein sequence ID" value="MFC3551591.1"/>
    <property type="molecule type" value="Genomic_DNA"/>
</dbReference>
<protein>
    <submittedName>
        <fullName evidence="2">Uncharacterized protein</fullName>
    </submittedName>
</protein>
<proteinExistence type="predicted"/>
<keyword evidence="3" id="KW-1185">Reference proteome</keyword>
<dbReference type="RefSeq" id="WP_386759349.1">
    <property type="nucleotide sequence ID" value="NZ_JBHRXK010000004.1"/>
</dbReference>
<feature type="transmembrane region" description="Helical" evidence="1">
    <location>
        <begin position="130"/>
        <end position="154"/>
    </location>
</feature>
<sequence>MVERSSANAMQGLPEAISIASGIKGFVLWIGGSLAGMTAILYVCGYLITTAHIYALGLYGLVDFSKDYFLLEGAKFFLSIVIGIAQVAVSPLVILVTAAAIPFALIAVLTRRKLLQHGQRLRDMYEAHATTTWAIVARLSLYCVLLVASAMIAFDSLRAISFHLQISGLLYSNPGTLHCQADLIALREAFLCGRFDVLRSVFNAQLWSAVQLVVMCCIGWHVVSRWHWRAWLIGPLLFVTALLVLMLPMEFGALLKPSRYPVVRIETKDARAPPIATGQFLIDRNERGLTVWDPPTRRVLWIPSDDVARMETVGIRELFEAPAGR</sequence>
<feature type="transmembrane region" description="Helical" evidence="1">
    <location>
        <begin position="26"/>
        <end position="56"/>
    </location>
</feature>
<keyword evidence="1" id="KW-0812">Transmembrane</keyword>
<evidence type="ECO:0000256" key="1">
    <source>
        <dbReference type="SAM" id="Phobius"/>
    </source>
</evidence>
<feature type="transmembrane region" description="Helical" evidence="1">
    <location>
        <begin position="204"/>
        <end position="223"/>
    </location>
</feature>
<reference evidence="3" key="1">
    <citation type="journal article" date="2019" name="Int. J. Syst. Evol. Microbiol.">
        <title>The Global Catalogue of Microorganisms (GCM) 10K type strain sequencing project: providing services to taxonomists for standard genome sequencing and annotation.</title>
        <authorList>
            <consortium name="The Broad Institute Genomics Platform"/>
            <consortium name="The Broad Institute Genome Sequencing Center for Infectious Disease"/>
            <person name="Wu L."/>
            <person name="Ma J."/>
        </authorList>
    </citation>
    <scope>NUCLEOTIDE SEQUENCE [LARGE SCALE GENOMIC DNA]</scope>
    <source>
        <strain evidence="3">KCTC 42875</strain>
    </source>
</reference>
<feature type="transmembrane region" description="Helical" evidence="1">
    <location>
        <begin position="230"/>
        <end position="249"/>
    </location>
</feature>
<keyword evidence="1" id="KW-1133">Transmembrane helix</keyword>
<dbReference type="Proteomes" id="UP001595740">
    <property type="component" value="Unassembled WGS sequence"/>
</dbReference>
<organism evidence="2 3">
    <name type="scientific">Lysobacter cavernae</name>
    <dbReference type="NCBI Taxonomy" id="1685901"/>
    <lineage>
        <taxon>Bacteria</taxon>
        <taxon>Pseudomonadati</taxon>
        <taxon>Pseudomonadota</taxon>
        <taxon>Gammaproteobacteria</taxon>
        <taxon>Lysobacterales</taxon>
        <taxon>Lysobacteraceae</taxon>
        <taxon>Lysobacter</taxon>
    </lineage>
</organism>
<gene>
    <name evidence="2" type="ORF">ACFOLC_11285</name>
</gene>